<reference evidence="7 8" key="1">
    <citation type="journal article" date="2019" name="G3 (Bethesda)">
        <title>Sequencing of a Wild Apple (Malus baccata) Genome Unravels the Differences Between Cultivated and Wild Apple Species Regarding Disease Resistance and Cold Tolerance.</title>
        <authorList>
            <person name="Chen X."/>
        </authorList>
    </citation>
    <scope>NUCLEOTIDE SEQUENCE [LARGE SCALE GENOMIC DNA]</scope>
    <source>
        <strain evidence="8">cv. Shandingzi</strain>
        <tissue evidence="7">Leaves</tissue>
    </source>
</reference>
<dbReference type="AlphaFoldDB" id="A0A540N0W7"/>
<evidence type="ECO:0000256" key="4">
    <source>
        <dbReference type="ARBA" id="ARBA00012139"/>
    </source>
</evidence>
<comment type="caution">
    <text evidence="7">The sequence shown here is derived from an EMBL/GenBank/DDBJ whole genome shotgun (WGS) entry which is preliminary data.</text>
</comment>
<evidence type="ECO:0000313" key="8">
    <source>
        <dbReference type="Proteomes" id="UP000315295"/>
    </source>
</evidence>
<comment type="subcellular location">
    <subcellularLocation>
        <location evidence="2">Cytoplasm</location>
    </subcellularLocation>
</comment>
<proteinExistence type="predicted"/>
<evidence type="ECO:0000256" key="3">
    <source>
        <dbReference type="ARBA" id="ARBA00011881"/>
    </source>
</evidence>
<dbReference type="InterPro" id="IPR008948">
    <property type="entry name" value="L-Aspartase-like"/>
</dbReference>
<dbReference type="EC" id="4.3.1.24" evidence="4"/>
<dbReference type="GO" id="GO:0005737">
    <property type="term" value="C:cytoplasm"/>
    <property type="evidence" value="ECO:0007669"/>
    <property type="project" value="UniProtKB-SubCell"/>
</dbReference>
<accession>A0A540N0W7</accession>
<evidence type="ECO:0000256" key="1">
    <source>
        <dbReference type="ARBA" id="ARBA00002235"/>
    </source>
</evidence>
<evidence type="ECO:0000313" key="7">
    <source>
        <dbReference type="EMBL" id="TQE04708.1"/>
    </source>
</evidence>
<dbReference type="GO" id="GO:0045548">
    <property type="term" value="F:phenylalanine ammonia-lyase activity"/>
    <property type="evidence" value="ECO:0007669"/>
    <property type="project" value="UniProtKB-EC"/>
</dbReference>
<dbReference type="PANTHER" id="PTHR10362">
    <property type="entry name" value="HISTIDINE AMMONIA-LYASE"/>
    <property type="match status" value="1"/>
</dbReference>
<dbReference type="Pfam" id="PF00221">
    <property type="entry name" value="Lyase_aromatic"/>
    <property type="match status" value="1"/>
</dbReference>
<keyword evidence="5" id="KW-0585">Phenylalanine catabolism</keyword>
<name>A0A540N0W7_MALBA</name>
<dbReference type="EMBL" id="VIEB01000135">
    <property type="protein sequence ID" value="TQE04708.1"/>
    <property type="molecule type" value="Genomic_DNA"/>
</dbReference>
<evidence type="ECO:0000256" key="5">
    <source>
        <dbReference type="ARBA" id="ARBA00023232"/>
    </source>
</evidence>
<gene>
    <name evidence="7" type="ORF">C1H46_009691</name>
</gene>
<organism evidence="7 8">
    <name type="scientific">Malus baccata</name>
    <name type="common">Siberian crab apple</name>
    <name type="synonym">Pyrus baccata</name>
    <dbReference type="NCBI Taxonomy" id="106549"/>
    <lineage>
        <taxon>Eukaryota</taxon>
        <taxon>Viridiplantae</taxon>
        <taxon>Streptophyta</taxon>
        <taxon>Embryophyta</taxon>
        <taxon>Tracheophyta</taxon>
        <taxon>Spermatophyta</taxon>
        <taxon>Magnoliopsida</taxon>
        <taxon>eudicotyledons</taxon>
        <taxon>Gunneridae</taxon>
        <taxon>Pentapetalae</taxon>
        <taxon>rosids</taxon>
        <taxon>fabids</taxon>
        <taxon>Rosales</taxon>
        <taxon>Rosaceae</taxon>
        <taxon>Amygdaloideae</taxon>
        <taxon>Maleae</taxon>
        <taxon>Malus</taxon>
    </lineage>
</organism>
<comment type="catalytic activity">
    <reaction evidence="6">
        <text>L-phenylalanine = (E)-cinnamate + NH4(+)</text>
        <dbReference type="Rhea" id="RHEA:21384"/>
        <dbReference type="ChEBI" id="CHEBI:15669"/>
        <dbReference type="ChEBI" id="CHEBI:28938"/>
        <dbReference type="ChEBI" id="CHEBI:58095"/>
        <dbReference type="EC" id="4.3.1.24"/>
    </reaction>
</comment>
<dbReference type="SUPFAM" id="SSF48557">
    <property type="entry name" value="L-aspartase-like"/>
    <property type="match status" value="1"/>
</dbReference>
<dbReference type="Proteomes" id="UP000315295">
    <property type="component" value="Unassembled WGS sequence"/>
</dbReference>
<dbReference type="InterPro" id="IPR001106">
    <property type="entry name" value="Aromatic_Lyase"/>
</dbReference>
<protein>
    <recommendedName>
        <fullName evidence="4">phenylalanine ammonia-lyase</fullName>
        <ecNumber evidence="4">4.3.1.24</ecNumber>
    </recommendedName>
</protein>
<dbReference type="GO" id="GO:0006559">
    <property type="term" value="P:L-phenylalanine catabolic process"/>
    <property type="evidence" value="ECO:0007669"/>
    <property type="project" value="UniProtKB-KW"/>
</dbReference>
<dbReference type="Gene3D" id="1.20.200.10">
    <property type="entry name" value="Fumarase/aspartase (Central domain)"/>
    <property type="match status" value="2"/>
</dbReference>
<evidence type="ECO:0000256" key="6">
    <source>
        <dbReference type="ARBA" id="ARBA00023537"/>
    </source>
</evidence>
<evidence type="ECO:0000256" key="2">
    <source>
        <dbReference type="ARBA" id="ARBA00004496"/>
    </source>
</evidence>
<comment type="function">
    <text evidence="1">This is a key enzyme of plant metabolism catalyzing the first reaction in the biosynthesis from L-phenylalanine of a wide variety of natural products based on the phenylpropane skeleton.</text>
</comment>
<comment type="subunit">
    <text evidence="3">Homotetramer.</text>
</comment>
<keyword evidence="8" id="KW-1185">Reference proteome</keyword>
<sequence>MLVRINTLLQGYSDIIYEILETLATFLNRNITPLLFEANILVVLAEVLTAIFAEVMQGKPEFADYLTHKLKGHPGQIEAAAIIEHILDGSSYVKEAQQLHETYLLQKPKQDRYALRTSPQWLGPQIEVIRLSTKSIEREINSMNDNPLIDVSRNKALHGGNFQEKIRSLGEDCDKVFAAICSGTLIDPLLHCLNEWDGSPLP</sequence>
<dbReference type="STRING" id="106549.A0A540N0W7"/>